<organism evidence="1">
    <name type="scientific">Human betaherpesvirus 6</name>
    <dbReference type="NCBI Taxonomy" id="10368"/>
    <lineage>
        <taxon>Viruses</taxon>
        <taxon>Duplodnaviria</taxon>
        <taxon>Heunggongvirae</taxon>
        <taxon>Peploviricota</taxon>
        <taxon>Herviviricetes</taxon>
        <taxon>Herpesvirales</taxon>
        <taxon>Orthoherpesviridae</taxon>
        <taxon>Betaherpesvirinae</taxon>
        <taxon>Roseolovirus</taxon>
    </lineage>
</organism>
<evidence type="ECO:0000313" key="1">
    <source>
        <dbReference type="EMBL" id="QFV47767.1"/>
    </source>
</evidence>
<sequence>MNVLTRNLTAIPRKMNLKILTELVAKTLINI</sequence>
<accession>A0A5P9S7N4</accession>
<proteinExistence type="predicted"/>
<dbReference type="EMBL" id="KY290183">
    <property type="protein sequence ID" value="QFV47767.1"/>
    <property type="molecule type" value="Genomic_DNA"/>
</dbReference>
<protein>
    <submittedName>
        <fullName evidence="1">Uncharacterized protein</fullName>
    </submittedName>
</protein>
<name>A0A5P9S7N4_9BETA</name>
<reference evidence="1" key="1">
    <citation type="journal article" date="2018" name="BMC Genomics">
        <title>Comparative genomic, transcriptomic, and proteomic reannotation of human herpesvirus 6.</title>
        <authorList>
            <person name="Greninger A.L."/>
            <person name="Knudsen G.M."/>
            <person name="Roychoudhury P."/>
            <person name="Hanson D.J."/>
            <person name="Sedlak R.H."/>
            <person name="Xie H."/>
            <person name="Guan J."/>
            <person name="Nguyen T."/>
            <person name="Peddu V."/>
            <person name="Boeckh M."/>
            <person name="Huang M.L."/>
            <person name="Cook L."/>
            <person name="Depledge D.P."/>
            <person name="Zerr D.M."/>
            <person name="Koelle D.M."/>
            <person name="Gantt S."/>
            <person name="Yoshikawa T."/>
            <person name="Caserta M."/>
            <person name="Hill J.A."/>
            <person name="Jerome K.R."/>
        </authorList>
    </citation>
    <scope>NUCLEOTIDE SEQUENCE</scope>
    <source>
        <strain evidence="1">HP73C5</strain>
    </source>
</reference>